<reference evidence="2 3" key="1">
    <citation type="submission" date="2023-07" db="EMBL/GenBank/DDBJ databases">
        <title>Genomic Encyclopedia of Type Strains, Phase IV (KMG-IV): sequencing the most valuable type-strain genomes for metagenomic binning, comparative biology and taxonomic classification.</title>
        <authorList>
            <person name="Goeker M."/>
        </authorList>
    </citation>
    <scope>NUCLEOTIDE SEQUENCE [LARGE SCALE GENOMIC DNA]</scope>
    <source>
        <strain evidence="2 3">DSM 100301</strain>
    </source>
</reference>
<dbReference type="PANTHER" id="PTHR31527">
    <property type="entry name" value="RE64534P"/>
    <property type="match status" value="1"/>
</dbReference>
<protein>
    <submittedName>
        <fullName evidence="2">Uncharacterized protein YcgI (DUF1989 family)</fullName>
    </submittedName>
</protein>
<evidence type="ECO:0000259" key="1">
    <source>
        <dbReference type="Pfam" id="PF09347"/>
    </source>
</evidence>
<name>A0ABU0IG72_9HYPH</name>
<dbReference type="EMBL" id="JAUSWH010000013">
    <property type="protein sequence ID" value="MDQ0457270.1"/>
    <property type="molecule type" value="Genomic_DNA"/>
</dbReference>
<evidence type="ECO:0000313" key="3">
    <source>
        <dbReference type="Proteomes" id="UP001235269"/>
    </source>
</evidence>
<feature type="domain" description="DUF1989" evidence="1">
    <location>
        <begin position="50"/>
        <end position="230"/>
    </location>
</feature>
<dbReference type="InterPro" id="IPR018959">
    <property type="entry name" value="DUF1989"/>
</dbReference>
<dbReference type="PANTHER" id="PTHR31527:SF0">
    <property type="entry name" value="RE64534P"/>
    <property type="match status" value="1"/>
</dbReference>
<gene>
    <name evidence="2" type="ORF">QO005_003619</name>
</gene>
<dbReference type="Proteomes" id="UP001235269">
    <property type="component" value="Unassembled WGS sequence"/>
</dbReference>
<proteinExistence type="predicted"/>
<keyword evidence="3" id="KW-1185">Reference proteome</keyword>
<evidence type="ECO:0000313" key="2">
    <source>
        <dbReference type="EMBL" id="MDQ0457270.1"/>
    </source>
</evidence>
<sequence>MTAIASVPADADRRRAVKPVLVYPNGTLTPPDLSLLAEAKKGMEKIDEVIVPPRDGRCFSVPKGHFFRIVSIEGPQVGDLNLWNAHDLTERFFSGKTRALHATHVSVGHRLWSNLPSLRPMATITEDTLSWYGFDADGGGIHDVIGTRCDPYTNKLLSGGDYHHCCHSNLCNALAAARGMSFREAEPHVHDVLNVFMCTGFTRDTHQYFMKASPVRPGDYLEMFAEIDLLGGLSACPGGDCSASHSSDAAACYPLKVEIFRPGLEMLKDWPFPERNAYVPG</sequence>
<comment type="caution">
    <text evidence="2">The sequence shown here is derived from an EMBL/GenBank/DDBJ whole genome shotgun (WGS) entry which is preliminary data.</text>
</comment>
<dbReference type="Pfam" id="PF09347">
    <property type="entry name" value="DUF1989"/>
    <property type="match status" value="1"/>
</dbReference>
<accession>A0ABU0IG72</accession>
<dbReference type="RefSeq" id="WP_307159445.1">
    <property type="nucleotide sequence ID" value="NZ_JAUSWH010000013.1"/>
</dbReference>
<organism evidence="2 3">
    <name type="scientific">Rhizobium paknamense</name>
    <dbReference type="NCBI Taxonomy" id="1206817"/>
    <lineage>
        <taxon>Bacteria</taxon>
        <taxon>Pseudomonadati</taxon>
        <taxon>Pseudomonadota</taxon>
        <taxon>Alphaproteobacteria</taxon>
        <taxon>Hyphomicrobiales</taxon>
        <taxon>Rhizobiaceae</taxon>
        <taxon>Rhizobium/Agrobacterium group</taxon>
        <taxon>Rhizobium</taxon>
    </lineage>
</organism>